<dbReference type="PROSITE" id="PS51736">
    <property type="entry name" value="RECOMBINASES_3"/>
    <property type="match status" value="1"/>
</dbReference>
<organism evidence="7 8">
    <name type="scientific">Nocardioides currus</name>
    <dbReference type="NCBI Taxonomy" id="2133958"/>
    <lineage>
        <taxon>Bacteria</taxon>
        <taxon>Bacillati</taxon>
        <taxon>Actinomycetota</taxon>
        <taxon>Actinomycetes</taxon>
        <taxon>Propionibacteriales</taxon>
        <taxon>Nocardioidaceae</taxon>
        <taxon>Nocardioides</taxon>
    </lineage>
</organism>
<dbReference type="EMBL" id="PYXZ01000001">
    <property type="protein sequence ID" value="PUA82191.1"/>
    <property type="molecule type" value="Genomic_DNA"/>
</dbReference>
<comment type="caution">
    <text evidence="7">The sequence shown here is derived from an EMBL/GenBank/DDBJ whole genome shotgun (WGS) entry which is preliminary data.</text>
</comment>
<gene>
    <name evidence="7" type="ORF">C7S10_00015</name>
</gene>
<dbReference type="Pfam" id="PF07508">
    <property type="entry name" value="Recombinase"/>
    <property type="match status" value="1"/>
</dbReference>
<evidence type="ECO:0000256" key="5">
    <source>
        <dbReference type="PROSITE-ProRule" id="PRU10137"/>
    </source>
</evidence>
<dbReference type="OrthoDB" id="3217513at2"/>
<evidence type="ECO:0000259" key="6">
    <source>
        <dbReference type="PROSITE" id="PS51736"/>
    </source>
</evidence>
<sequence length="221" mass="23729">MKKRSRKVIGYLRVSTDEQAVSGLGLGDQRSAIAAEAARRDWADVEFMSDEGYSAKNLSRPAIATALDMLRKGQASVLVVSKLDRLSRSLLDFATLMDRARREGWELVVLDLAIDTTVPSGQLMANVMAAFAEYERQLIGARTSAALQQLKAQGKRLGRPRTLPAEVTARIVAARSEGQTLAAIAEGLNRDGVATARGGARWYPSTVRAVLSSADLDAAAA</sequence>
<dbReference type="AlphaFoldDB" id="A0A2R7Z0N7"/>
<dbReference type="GO" id="GO:0003677">
    <property type="term" value="F:DNA binding"/>
    <property type="evidence" value="ECO:0007669"/>
    <property type="project" value="UniProtKB-KW"/>
</dbReference>
<evidence type="ECO:0000256" key="2">
    <source>
        <dbReference type="ARBA" id="ARBA00023125"/>
    </source>
</evidence>
<dbReference type="GO" id="GO:0000150">
    <property type="term" value="F:DNA strand exchange activity"/>
    <property type="evidence" value="ECO:0007669"/>
    <property type="project" value="InterPro"/>
</dbReference>
<protein>
    <submittedName>
        <fullName evidence="7">Resolvase</fullName>
    </submittedName>
</protein>
<dbReference type="PANTHER" id="PTHR30461">
    <property type="entry name" value="DNA-INVERTASE FROM LAMBDOID PROPHAGE"/>
    <property type="match status" value="1"/>
</dbReference>
<keyword evidence="2" id="KW-0238">DNA-binding</keyword>
<dbReference type="RefSeq" id="WP_108342376.1">
    <property type="nucleotide sequence ID" value="NZ_PYXZ01000001.1"/>
</dbReference>
<dbReference type="InterPro" id="IPR011109">
    <property type="entry name" value="DNA_bind_recombinase_dom"/>
</dbReference>
<dbReference type="PANTHER" id="PTHR30461:SF2">
    <property type="entry name" value="SERINE RECOMBINASE PINE-RELATED"/>
    <property type="match status" value="1"/>
</dbReference>
<dbReference type="InterPro" id="IPR006119">
    <property type="entry name" value="Resolv_N"/>
</dbReference>
<proteinExistence type="predicted"/>
<feature type="domain" description="Resolvase/invertase-type recombinase catalytic" evidence="6">
    <location>
        <begin position="7"/>
        <end position="154"/>
    </location>
</feature>
<dbReference type="Gene3D" id="3.40.50.1390">
    <property type="entry name" value="Resolvase, N-terminal catalytic domain"/>
    <property type="match status" value="1"/>
</dbReference>
<dbReference type="SMART" id="SM00857">
    <property type="entry name" value="Resolvase"/>
    <property type="match status" value="1"/>
</dbReference>
<evidence type="ECO:0000256" key="1">
    <source>
        <dbReference type="ARBA" id="ARBA00022908"/>
    </source>
</evidence>
<keyword evidence="8" id="KW-1185">Reference proteome</keyword>
<keyword evidence="3" id="KW-0233">DNA recombination</keyword>
<evidence type="ECO:0000313" key="8">
    <source>
        <dbReference type="Proteomes" id="UP000244867"/>
    </source>
</evidence>
<dbReference type="GO" id="GO:0015074">
    <property type="term" value="P:DNA integration"/>
    <property type="evidence" value="ECO:0007669"/>
    <property type="project" value="UniProtKB-KW"/>
</dbReference>
<dbReference type="CDD" id="cd00338">
    <property type="entry name" value="Ser_Recombinase"/>
    <property type="match status" value="1"/>
</dbReference>
<dbReference type="InterPro" id="IPR050639">
    <property type="entry name" value="SSR_resolvase"/>
</dbReference>
<dbReference type="Proteomes" id="UP000244867">
    <property type="component" value="Unassembled WGS sequence"/>
</dbReference>
<dbReference type="PROSITE" id="PS00397">
    <property type="entry name" value="RECOMBINASES_1"/>
    <property type="match status" value="1"/>
</dbReference>
<feature type="active site" description="O-(5'-phospho-DNA)-serine intermediate" evidence="4 5">
    <location>
        <position position="15"/>
    </location>
</feature>
<reference evidence="7 8" key="1">
    <citation type="submission" date="2018-03" db="EMBL/GenBank/DDBJ databases">
        <authorList>
            <person name="Keele B.F."/>
        </authorList>
    </citation>
    <scope>NUCLEOTIDE SEQUENCE [LARGE SCALE GENOMIC DNA]</scope>
    <source>
        <strain evidence="7 8">IB-3</strain>
    </source>
</reference>
<dbReference type="InterPro" id="IPR036162">
    <property type="entry name" value="Resolvase-like_N_sf"/>
</dbReference>
<dbReference type="SUPFAM" id="SSF53041">
    <property type="entry name" value="Resolvase-like"/>
    <property type="match status" value="1"/>
</dbReference>
<evidence type="ECO:0000256" key="3">
    <source>
        <dbReference type="ARBA" id="ARBA00023172"/>
    </source>
</evidence>
<dbReference type="Pfam" id="PF00239">
    <property type="entry name" value="Resolvase"/>
    <property type="match status" value="1"/>
</dbReference>
<name>A0A2R7Z0N7_9ACTN</name>
<accession>A0A2R7Z0N7</accession>
<evidence type="ECO:0000313" key="7">
    <source>
        <dbReference type="EMBL" id="PUA82191.1"/>
    </source>
</evidence>
<evidence type="ECO:0000256" key="4">
    <source>
        <dbReference type="PIRSR" id="PIRSR606118-50"/>
    </source>
</evidence>
<keyword evidence="1" id="KW-0229">DNA integration</keyword>
<dbReference type="InterPro" id="IPR006118">
    <property type="entry name" value="Recombinase_CS"/>
</dbReference>